<name>A0ABV7GQ55_9RHOB</name>
<proteinExistence type="predicted"/>
<dbReference type="InterPro" id="IPR029068">
    <property type="entry name" value="Glyas_Bleomycin-R_OHBP_Dase"/>
</dbReference>
<feature type="domain" description="VOC" evidence="1">
    <location>
        <begin position="5"/>
        <end position="126"/>
    </location>
</feature>
<comment type="caution">
    <text evidence="2">The sequence shown here is derived from an EMBL/GenBank/DDBJ whole genome shotgun (WGS) entry which is preliminary data.</text>
</comment>
<sequence length="127" mass="13833">MTRSVLEHTNFTVADPDATAAWLCDVFGWKIRWQGASIHGGRSVHVGTDDSYLAIYNPGSTSGAGDDSYHTIGGLNHVGIVVDDLAATEAKVKAQGFVPHSHADYEPGERFYFRDGDGIEFEVVSYR</sequence>
<accession>A0ABV7GQ55</accession>
<evidence type="ECO:0000313" key="2">
    <source>
        <dbReference type="EMBL" id="MFC3142100.1"/>
    </source>
</evidence>
<keyword evidence="3" id="KW-1185">Reference proteome</keyword>
<dbReference type="InterPro" id="IPR037523">
    <property type="entry name" value="VOC_core"/>
</dbReference>
<evidence type="ECO:0000313" key="3">
    <source>
        <dbReference type="Proteomes" id="UP001595632"/>
    </source>
</evidence>
<organism evidence="2 3">
    <name type="scientific">Psychromarinibacter halotolerans</name>
    <dbReference type="NCBI Taxonomy" id="1775175"/>
    <lineage>
        <taxon>Bacteria</taxon>
        <taxon>Pseudomonadati</taxon>
        <taxon>Pseudomonadota</taxon>
        <taxon>Alphaproteobacteria</taxon>
        <taxon>Rhodobacterales</taxon>
        <taxon>Paracoccaceae</taxon>
        <taxon>Psychromarinibacter</taxon>
    </lineage>
</organism>
<dbReference type="PROSITE" id="PS51819">
    <property type="entry name" value="VOC"/>
    <property type="match status" value="1"/>
</dbReference>
<dbReference type="SUPFAM" id="SSF54593">
    <property type="entry name" value="Glyoxalase/Bleomycin resistance protein/Dihydroxybiphenyl dioxygenase"/>
    <property type="match status" value="1"/>
</dbReference>
<dbReference type="Gene3D" id="3.10.180.10">
    <property type="entry name" value="2,3-Dihydroxybiphenyl 1,2-Dioxygenase, domain 1"/>
    <property type="match status" value="1"/>
</dbReference>
<dbReference type="RefSeq" id="WP_275631661.1">
    <property type="nucleotide sequence ID" value="NZ_JARGYD010000002.1"/>
</dbReference>
<dbReference type="Pfam" id="PF00903">
    <property type="entry name" value="Glyoxalase"/>
    <property type="match status" value="1"/>
</dbReference>
<evidence type="ECO:0000259" key="1">
    <source>
        <dbReference type="PROSITE" id="PS51819"/>
    </source>
</evidence>
<dbReference type="EMBL" id="JBHRTB010000010">
    <property type="protein sequence ID" value="MFC3142100.1"/>
    <property type="molecule type" value="Genomic_DNA"/>
</dbReference>
<gene>
    <name evidence="2" type="ORF">ACFOGP_05235</name>
</gene>
<protein>
    <submittedName>
        <fullName evidence="2">VOC family protein</fullName>
    </submittedName>
</protein>
<dbReference type="InterPro" id="IPR004360">
    <property type="entry name" value="Glyas_Fos-R_dOase_dom"/>
</dbReference>
<dbReference type="CDD" id="cd06587">
    <property type="entry name" value="VOC"/>
    <property type="match status" value="1"/>
</dbReference>
<reference evidence="3" key="1">
    <citation type="journal article" date="2019" name="Int. J. Syst. Evol. Microbiol.">
        <title>The Global Catalogue of Microorganisms (GCM) 10K type strain sequencing project: providing services to taxonomists for standard genome sequencing and annotation.</title>
        <authorList>
            <consortium name="The Broad Institute Genomics Platform"/>
            <consortium name="The Broad Institute Genome Sequencing Center for Infectious Disease"/>
            <person name="Wu L."/>
            <person name="Ma J."/>
        </authorList>
    </citation>
    <scope>NUCLEOTIDE SEQUENCE [LARGE SCALE GENOMIC DNA]</scope>
    <source>
        <strain evidence="3">KCTC 52366</strain>
    </source>
</reference>
<dbReference type="Proteomes" id="UP001595632">
    <property type="component" value="Unassembled WGS sequence"/>
</dbReference>